<feature type="domain" description="Bacterial sugar transferase" evidence="4">
    <location>
        <begin position="5"/>
        <end position="198"/>
    </location>
</feature>
<dbReference type="EC" id="2.7.8.-" evidence="5"/>
<proteinExistence type="inferred from homology"/>
<dbReference type="RefSeq" id="WP_379918932.1">
    <property type="nucleotide sequence ID" value="NZ_JBHUDD010000160.1"/>
</dbReference>
<organism evidence="5 6">
    <name type="scientific">Lacimonas salitolerans</name>
    <dbReference type="NCBI Taxonomy" id="1323750"/>
    <lineage>
        <taxon>Bacteria</taxon>
        <taxon>Pseudomonadati</taxon>
        <taxon>Pseudomonadota</taxon>
        <taxon>Alphaproteobacteria</taxon>
        <taxon>Rhodobacterales</taxon>
        <taxon>Paracoccaceae</taxon>
        <taxon>Lacimonas</taxon>
    </lineage>
</organism>
<evidence type="ECO:0000313" key="5">
    <source>
        <dbReference type="EMBL" id="MFD1511587.1"/>
    </source>
</evidence>
<keyword evidence="2" id="KW-0270">Exopolysaccharide synthesis</keyword>
<evidence type="ECO:0000313" key="6">
    <source>
        <dbReference type="Proteomes" id="UP001597186"/>
    </source>
</evidence>
<reference evidence="6" key="1">
    <citation type="journal article" date="2019" name="Int. J. Syst. Evol. Microbiol.">
        <title>The Global Catalogue of Microorganisms (GCM) 10K type strain sequencing project: providing services to taxonomists for standard genome sequencing and annotation.</title>
        <authorList>
            <consortium name="The Broad Institute Genomics Platform"/>
            <consortium name="The Broad Institute Genome Sequencing Center for Infectious Disease"/>
            <person name="Wu L."/>
            <person name="Ma J."/>
        </authorList>
    </citation>
    <scope>NUCLEOTIDE SEQUENCE [LARGE SCALE GENOMIC DNA]</scope>
    <source>
        <strain evidence="6">CGMCC 1.12477</strain>
    </source>
</reference>
<dbReference type="GO" id="GO:0016740">
    <property type="term" value="F:transferase activity"/>
    <property type="evidence" value="ECO:0007669"/>
    <property type="project" value="UniProtKB-KW"/>
</dbReference>
<comment type="caution">
    <text evidence="5">The sequence shown here is derived from an EMBL/GenBank/DDBJ whole genome shotgun (WGS) entry which is preliminary data.</text>
</comment>
<dbReference type="InterPro" id="IPR003362">
    <property type="entry name" value="Bact_transf"/>
</dbReference>
<sequence length="214" mass="24487">MTPMKRIFDLGAVVFLTLVLLPVIIAVIIAILVTDGRPVLYISERMRTPDRAFNLWKFRTMRVVDTDSGVSGGDKADRITRTGHILRRARLDELPQLWNVFRGDLSFVGPRPPLRRYVELCPDLYADVLQSRPGITGLATLVYHRTEERLLHDCQTAAQTEDTYVRRCVPRKAALDLIYARRRNICADFRLMVATVFRSWAPGVQGRRARQPDP</sequence>
<keyword evidence="6" id="KW-1185">Reference proteome</keyword>
<dbReference type="PANTHER" id="PTHR30576:SF20">
    <property type="entry name" value="QUINOVOSAMINEPHOSPHOTRANSFERAE-RELATED"/>
    <property type="match status" value="1"/>
</dbReference>
<evidence type="ECO:0000256" key="3">
    <source>
        <dbReference type="SAM" id="Phobius"/>
    </source>
</evidence>
<keyword evidence="3" id="KW-0472">Membrane</keyword>
<evidence type="ECO:0000259" key="4">
    <source>
        <dbReference type="Pfam" id="PF02397"/>
    </source>
</evidence>
<gene>
    <name evidence="5" type="ORF">ACFTOW_19555</name>
</gene>
<dbReference type="EMBL" id="JBHUDD010000160">
    <property type="protein sequence ID" value="MFD1511587.1"/>
    <property type="molecule type" value="Genomic_DNA"/>
</dbReference>
<keyword evidence="5" id="KW-0808">Transferase</keyword>
<keyword evidence="3" id="KW-1133">Transmembrane helix</keyword>
<evidence type="ECO:0000256" key="1">
    <source>
        <dbReference type="ARBA" id="ARBA00006464"/>
    </source>
</evidence>
<protein>
    <submittedName>
        <fullName evidence="5">Sugar transferase</fullName>
        <ecNumber evidence="5">2.7.8.-</ecNumber>
    </submittedName>
</protein>
<feature type="transmembrane region" description="Helical" evidence="3">
    <location>
        <begin position="12"/>
        <end position="33"/>
    </location>
</feature>
<name>A0ABW4EK57_9RHOB</name>
<keyword evidence="3" id="KW-0812">Transmembrane</keyword>
<dbReference type="Proteomes" id="UP001597186">
    <property type="component" value="Unassembled WGS sequence"/>
</dbReference>
<comment type="similarity">
    <text evidence="1">Belongs to the bacterial sugar transferase family.</text>
</comment>
<evidence type="ECO:0000256" key="2">
    <source>
        <dbReference type="ARBA" id="ARBA00023169"/>
    </source>
</evidence>
<accession>A0ABW4EK57</accession>
<dbReference type="PANTHER" id="PTHR30576">
    <property type="entry name" value="COLANIC BIOSYNTHESIS UDP-GLUCOSE LIPID CARRIER TRANSFERASE"/>
    <property type="match status" value="1"/>
</dbReference>
<dbReference type="Pfam" id="PF02397">
    <property type="entry name" value="Bac_transf"/>
    <property type="match status" value="1"/>
</dbReference>